<dbReference type="VEuPathDB" id="MicrosporidiaDB:NEQG_00144"/>
<dbReference type="EMBL" id="GL870876">
    <property type="protein sequence ID" value="EIJ89374.1"/>
    <property type="molecule type" value="Genomic_DNA"/>
</dbReference>
<keyword evidence="2" id="KW-0732">Signal</keyword>
<dbReference type="Proteomes" id="UP000002872">
    <property type="component" value="Unassembled WGS sequence"/>
</dbReference>
<dbReference type="AlphaFoldDB" id="I3EJH7"/>
<dbReference type="InParanoid" id="I3EJH7"/>
<proteinExistence type="predicted"/>
<evidence type="ECO:0000256" key="1">
    <source>
        <dbReference type="SAM" id="MobiDB-lite"/>
    </source>
</evidence>
<sequence length="84" mass="9696">MIKSKLIILLVISTVKFIYANLEENDAYPELVNDINTEEDNKIDKELRNLGLVDDSNPMDSDYLAEHSKNVLKENEKDLKQTNE</sequence>
<keyword evidence="4" id="KW-1185">Reference proteome</keyword>
<dbReference type="OrthoDB" id="10333048at2759"/>
<evidence type="ECO:0000256" key="2">
    <source>
        <dbReference type="SAM" id="SignalP"/>
    </source>
</evidence>
<protein>
    <submittedName>
        <fullName evidence="3">Uncharacterized protein</fullName>
    </submittedName>
</protein>
<feature type="signal peptide" evidence="2">
    <location>
        <begin position="1"/>
        <end position="20"/>
    </location>
</feature>
<gene>
    <name evidence="3" type="ORF">NEQG_00144</name>
</gene>
<organism evidence="3 4">
    <name type="scientific">Nematocida parisii (strain ERTm3)</name>
    <name type="common">Nematode killer fungus</name>
    <dbReference type="NCBI Taxonomy" id="935791"/>
    <lineage>
        <taxon>Eukaryota</taxon>
        <taxon>Fungi</taxon>
        <taxon>Fungi incertae sedis</taxon>
        <taxon>Microsporidia</taxon>
        <taxon>Nematocida</taxon>
    </lineage>
</organism>
<evidence type="ECO:0000313" key="3">
    <source>
        <dbReference type="EMBL" id="EIJ89374.1"/>
    </source>
</evidence>
<feature type="chain" id="PRO_5005684491" evidence="2">
    <location>
        <begin position="21"/>
        <end position="84"/>
    </location>
</feature>
<dbReference type="HOGENOM" id="CLU_2528011_0_0_1"/>
<feature type="region of interest" description="Disordered" evidence="1">
    <location>
        <begin position="64"/>
        <end position="84"/>
    </location>
</feature>
<reference evidence="3" key="1">
    <citation type="submission" date="2011-01" db="EMBL/GenBank/DDBJ databases">
        <title>The Genome Sequence of Nematocida parisii strain ERTm3.</title>
        <authorList>
            <consortium name="The Broad Institute Genome Sequencing Platform"/>
            <consortium name="The Broad Institute Genome Sequencing Center for Infectious Disease"/>
            <person name="Cuomo C."/>
            <person name="Troemel E."/>
            <person name="Young S.K."/>
            <person name="Zeng Q."/>
            <person name="Gargeya S."/>
            <person name="Fitzgerald M."/>
            <person name="Haas B."/>
            <person name="Abouelleil A."/>
            <person name="Alvarado L."/>
            <person name="Arachchi H.M."/>
            <person name="Berlin A."/>
            <person name="Chapman S.B."/>
            <person name="Gearin G."/>
            <person name="Goldberg J."/>
            <person name="Griggs A."/>
            <person name="Gujja S."/>
            <person name="Hansen M."/>
            <person name="Heiman D."/>
            <person name="Howarth C."/>
            <person name="Larimer J."/>
            <person name="Lui A."/>
            <person name="MacDonald P.J.P."/>
            <person name="McCowen C."/>
            <person name="Montmayeur A."/>
            <person name="Murphy C."/>
            <person name="Neiman D."/>
            <person name="Pearson M."/>
            <person name="Priest M."/>
            <person name="Roberts A."/>
            <person name="Saif S."/>
            <person name="Shea T."/>
            <person name="Sisk P."/>
            <person name="Stolte C."/>
            <person name="Sykes S."/>
            <person name="Wortman J."/>
            <person name="Nusbaum C."/>
            <person name="Birren B."/>
        </authorList>
    </citation>
    <scope>NUCLEOTIDE SEQUENCE</scope>
    <source>
        <strain evidence="3">ERTm3</strain>
    </source>
</reference>
<name>I3EJH7_NEMP3</name>
<evidence type="ECO:0000313" key="4">
    <source>
        <dbReference type="Proteomes" id="UP000002872"/>
    </source>
</evidence>
<accession>I3EJH7</accession>